<dbReference type="PROSITE" id="PS50011">
    <property type="entry name" value="PROTEIN_KINASE_DOM"/>
    <property type="match status" value="1"/>
</dbReference>
<gene>
    <name evidence="23" type="ORF">RJ641_034517</name>
</gene>
<evidence type="ECO:0000313" key="23">
    <source>
        <dbReference type="EMBL" id="KAK6934362.1"/>
    </source>
</evidence>
<evidence type="ECO:0000256" key="14">
    <source>
        <dbReference type="ARBA" id="ARBA00023180"/>
    </source>
</evidence>
<dbReference type="Gene3D" id="3.50.4.10">
    <property type="entry name" value="Hepatocyte Growth Factor"/>
    <property type="match status" value="1"/>
</dbReference>
<evidence type="ECO:0000256" key="11">
    <source>
        <dbReference type="ARBA" id="ARBA00023136"/>
    </source>
</evidence>
<keyword evidence="10 18" id="KW-1133">Transmembrane helix</keyword>
<dbReference type="PIRSF" id="PIRSF000641">
    <property type="entry name" value="SRK"/>
    <property type="match status" value="1"/>
</dbReference>
<dbReference type="Gene3D" id="3.30.200.20">
    <property type="entry name" value="Phosphorylase Kinase, domain 1"/>
    <property type="match status" value="1"/>
</dbReference>
<dbReference type="SMART" id="SM00220">
    <property type="entry name" value="S_TKc"/>
    <property type="match status" value="1"/>
</dbReference>
<comment type="catalytic activity">
    <reaction evidence="16 17">
        <text>L-seryl-[protein] + ATP = O-phospho-L-seryl-[protein] + ADP + H(+)</text>
        <dbReference type="Rhea" id="RHEA:17989"/>
        <dbReference type="Rhea" id="RHEA-COMP:9863"/>
        <dbReference type="Rhea" id="RHEA-COMP:11604"/>
        <dbReference type="ChEBI" id="CHEBI:15378"/>
        <dbReference type="ChEBI" id="CHEBI:29999"/>
        <dbReference type="ChEBI" id="CHEBI:30616"/>
        <dbReference type="ChEBI" id="CHEBI:83421"/>
        <dbReference type="ChEBI" id="CHEBI:456216"/>
        <dbReference type="EC" id="2.7.11.1"/>
    </reaction>
</comment>
<protein>
    <recommendedName>
        <fullName evidence="17">Receptor-like serine/threonine-protein kinase</fullName>
        <ecNumber evidence="17">2.7.11.1</ecNumber>
    </recommendedName>
</protein>
<dbReference type="GO" id="GO:0004674">
    <property type="term" value="F:protein serine/threonine kinase activity"/>
    <property type="evidence" value="ECO:0007669"/>
    <property type="project" value="UniProtKB-KW"/>
</dbReference>
<keyword evidence="4 17" id="KW-0808">Transferase</keyword>
<dbReference type="PROSITE" id="PS50948">
    <property type="entry name" value="PAN"/>
    <property type="match status" value="1"/>
</dbReference>
<evidence type="ECO:0000256" key="5">
    <source>
        <dbReference type="ARBA" id="ARBA00022692"/>
    </source>
</evidence>
<dbReference type="FunFam" id="1.10.510.10:FF:000060">
    <property type="entry name" value="G-type lectin S-receptor-like serine/threonine-protein kinase"/>
    <property type="match status" value="1"/>
</dbReference>
<dbReference type="InterPro" id="IPR036426">
    <property type="entry name" value="Bulb-type_lectin_dom_sf"/>
</dbReference>
<feature type="signal peptide" evidence="19">
    <location>
        <begin position="1"/>
        <end position="29"/>
    </location>
</feature>
<keyword evidence="14" id="KW-0325">Glycoprotein</keyword>
<dbReference type="InterPro" id="IPR001245">
    <property type="entry name" value="Ser-Thr/Tyr_kinase_cat_dom"/>
</dbReference>
<dbReference type="Pfam" id="PF01453">
    <property type="entry name" value="B_lectin"/>
    <property type="match status" value="1"/>
</dbReference>
<dbReference type="FunFam" id="2.90.10.10:FF:000004">
    <property type="entry name" value="G-type lectin S-receptor-like serine/threonine-protein kinase"/>
    <property type="match status" value="1"/>
</dbReference>
<evidence type="ECO:0000256" key="18">
    <source>
        <dbReference type="SAM" id="Phobius"/>
    </source>
</evidence>
<sequence>MLHLQNINGTVLRLFLFLTLCTDFRLSAAVDTMAATDTIKDGDTLVSADGTYELGFFSPGNSLNRYLGIWYKKISNGTVVWVANRETPLNNSAGVLKFIADRGILALFNGSNSIIWSSNSSRTVQNPVAQLLNSGNFVIRDATDTNPDNYLWQSFDYFGNTFLPGMKFGRNMITGFERYMTSWKSNDDPSEGDYVYKFDHTGFPELFLTNGLSVLFRSGPWNGLRFSGTPELKQNSIYTFEFVFNQEEFFYRYKLVNDSVVSRMLLTQNGLVERLTWIDRTAGWNIYLTAQMDNCDTYALCGAYGSCDINNSPMCTCLKGFVPKYPNQYDMADWSNGCVRKSPLACGKGDGFKKYSGVKLPDSRYSWFNTSMSLKECNVECLKNCNCTAYANLDVRQGGSGCLLWFNNLMDIRQLTENGQDLYIRMAASELDKSSGILKNPARTILGILVLMGALLLGVLLALYVCRKRRQKREVISLGKMGSGMGRDGSESHKDDLELPLLDFDDIAEATGYFSISNKLGEGGFGPVYKGSFSDGQEIAVKRLSKDSRQGLDEFKNEVICIAKLQHRNLVKLIGCCIQEDEKLLVYEYMPNKSLNHFIFDKNRSKMLDWPMRFHIINGIARGLLYLHQDSRLRIIHRDLKASNILLDNDMNPKISDFGMARSFGGNETGANTRRVVGTYGYMAPEYAIDGLFSIKSDVFSYGVLVLEIVSGKRNRGFHHPDHDLNLLGHAWKLYKENKLLELIDPATWVSCMIPQVARSILVGLLCVQQSPADRPSMASVVVMLSSESELPEPKPPGFFTERKPVEIEFSSSNKEICSGNDFTLTMLEPR</sequence>
<dbReference type="FunFam" id="3.50.4.10:FF:000002">
    <property type="entry name" value="G-type lectin S-receptor-like serine/threonine-protein kinase"/>
    <property type="match status" value="1"/>
</dbReference>
<dbReference type="GO" id="GO:0016020">
    <property type="term" value="C:membrane"/>
    <property type="evidence" value="ECO:0007669"/>
    <property type="project" value="UniProtKB-SubCell"/>
</dbReference>
<dbReference type="PANTHER" id="PTHR32444:SF235">
    <property type="entry name" value="OS01G0783900 PROTEIN"/>
    <property type="match status" value="1"/>
</dbReference>
<dbReference type="SUPFAM" id="SSF51110">
    <property type="entry name" value="alpha-D-mannose-specific plant lectins"/>
    <property type="match status" value="1"/>
</dbReference>
<dbReference type="InterPro" id="IPR000858">
    <property type="entry name" value="S_locus_glycoprot_dom"/>
</dbReference>
<evidence type="ECO:0000313" key="24">
    <source>
        <dbReference type="Proteomes" id="UP001370490"/>
    </source>
</evidence>
<keyword evidence="5 18" id="KW-0812">Transmembrane</keyword>
<comment type="caution">
    <text evidence="23">The sequence shown here is derived from an EMBL/GenBank/DDBJ whole genome shotgun (WGS) entry which is preliminary data.</text>
</comment>
<dbReference type="Pfam" id="PF00954">
    <property type="entry name" value="S_locus_glycop"/>
    <property type="match status" value="1"/>
</dbReference>
<feature type="chain" id="PRO_5042947421" description="Receptor-like serine/threonine-protein kinase" evidence="19">
    <location>
        <begin position="30"/>
        <end position="831"/>
    </location>
</feature>
<dbReference type="FunFam" id="3.30.200.20:FF:000195">
    <property type="entry name" value="G-type lectin S-receptor-like serine/threonine-protein kinase"/>
    <property type="match status" value="1"/>
</dbReference>
<evidence type="ECO:0000259" key="21">
    <source>
        <dbReference type="PROSITE" id="PS50927"/>
    </source>
</evidence>
<evidence type="ECO:0000256" key="1">
    <source>
        <dbReference type="ARBA" id="ARBA00004479"/>
    </source>
</evidence>
<keyword evidence="3" id="KW-0597">Phosphoprotein</keyword>
<comment type="catalytic activity">
    <reaction evidence="15 17">
        <text>L-threonyl-[protein] + ATP = O-phospho-L-threonyl-[protein] + ADP + H(+)</text>
        <dbReference type="Rhea" id="RHEA:46608"/>
        <dbReference type="Rhea" id="RHEA-COMP:11060"/>
        <dbReference type="Rhea" id="RHEA-COMP:11605"/>
        <dbReference type="ChEBI" id="CHEBI:15378"/>
        <dbReference type="ChEBI" id="CHEBI:30013"/>
        <dbReference type="ChEBI" id="CHEBI:30616"/>
        <dbReference type="ChEBI" id="CHEBI:61977"/>
        <dbReference type="ChEBI" id="CHEBI:456216"/>
        <dbReference type="EC" id="2.7.11.1"/>
    </reaction>
</comment>
<evidence type="ECO:0000256" key="15">
    <source>
        <dbReference type="ARBA" id="ARBA00047899"/>
    </source>
</evidence>
<evidence type="ECO:0000256" key="4">
    <source>
        <dbReference type="ARBA" id="ARBA00022679"/>
    </source>
</evidence>
<dbReference type="Gene3D" id="1.10.510.10">
    <property type="entry name" value="Transferase(Phosphotransferase) domain 1"/>
    <property type="match status" value="1"/>
</dbReference>
<keyword evidence="6 19" id="KW-0732">Signal</keyword>
<dbReference type="InterPro" id="IPR003609">
    <property type="entry name" value="Pan_app"/>
</dbReference>
<dbReference type="CDD" id="cd00028">
    <property type="entry name" value="B_lectin"/>
    <property type="match status" value="1"/>
</dbReference>
<reference evidence="23 24" key="1">
    <citation type="submission" date="2023-12" db="EMBL/GenBank/DDBJ databases">
        <title>A high-quality genome assembly for Dillenia turbinata (Dilleniales).</title>
        <authorList>
            <person name="Chanderbali A."/>
        </authorList>
    </citation>
    <scope>NUCLEOTIDE SEQUENCE [LARGE SCALE GENOMIC DNA]</scope>
    <source>
        <strain evidence="23">LSX21</strain>
        <tissue evidence="23">Leaf</tissue>
    </source>
</reference>
<dbReference type="GO" id="GO:0048544">
    <property type="term" value="P:recognition of pollen"/>
    <property type="evidence" value="ECO:0007669"/>
    <property type="project" value="InterPro"/>
</dbReference>
<evidence type="ECO:0000256" key="19">
    <source>
        <dbReference type="SAM" id="SignalP"/>
    </source>
</evidence>
<dbReference type="PROSITE" id="PS50927">
    <property type="entry name" value="BULB_LECTIN"/>
    <property type="match status" value="1"/>
</dbReference>
<dbReference type="InterPro" id="IPR001480">
    <property type="entry name" value="Bulb-type_lectin_dom"/>
</dbReference>
<evidence type="ECO:0000256" key="2">
    <source>
        <dbReference type="ARBA" id="ARBA00022527"/>
    </source>
</evidence>
<proteinExistence type="inferred from homology"/>
<dbReference type="SMART" id="SM00108">
    <property type="entry name" value="B_lectin"/>
    <property type="match status" value="1"/>
</dbReference>
<evidence type="ECO:0000256" key="6">
    <source>
        <dbReference type="ARBA" id="ARBA00022729"/>
    </source>
</evidence>
<evidence type="ECO:0000256" key="10">
    <source>
        <dbReference type="ARBA" id="ARBA00022989"/>
    </source>
</evidence>
<dbReference type="InterPro" id="IPR011009">
    <property type="entry name" value="Kinase-like_dom_sf"/>
</dbReference>
<name>A0AAN8VVR4_9MAGN</name>
<dbReference type="PANTHER" id="PTHR32444">
    <property type="entry name" value="BULB-TYPE LECTIN DOMAIN-CONTAINING PROTEIN"/>
    <property type="match status" value="1"/>
</dbReference>
<dbReference type="SMART" id="SM00473">
    <property type="entry name" value="PAN_AP"/>
    <property type="match status" value="1"/>
</dbReference>
<dbReference type="InterPro" id="IPR024171">
    <property type="entry name" value="SRK-like_kinase"/>
</dbReference>
<evidence type="ECO:0000256" key="7">
    <source>
        <dbReference type="ARBA" id="ARBA00022741"/>
    </source>
</evidence>
<keyword evidence="8 17" id="KW-0418">Kinase</keyword>
<dbReference type="EMBL" id="JBAMMX010000008">
    <property type="protein sequence ID" value="KAK6934362.1"/>
    <property type="molecule type" value="Genomic_DNA"/>
</dbReference>
<dbReference type="InterPro" id="IPR008271">
    <property type="entry name" value="Ser/Thr_kinase_AS"/>
</dbReference>
<evidence type="ECO:0000256" key="13">
    <source>
        <dbReference type="ARBA" id="ARBA00023170"/>
    </source>
</evidence>
<dbReference type="Proteomes" id="UP001370490">
    <property type="component" value="Unassembled WGS sequence"/>
</dbReference>
<dbReference type="GO" id="GO:0005524">
    <property type="term" value="F:ATP binding"/>
    <property type="evidence" value="ECO:0007669"/>
    <property type="project" value="UniProtKB-KW"/>
</dbReference>
<dbReference type="Gene3D" id="2.90.10.10">
    <property type="entry name" value="Bulb-type lectin domain"/>
    <property type="match status" value="1"/>
</dbReference>
<keyword evidence="11 18" id="KW-0472">Membrane</keyword>
<keyword evidence="7 17" id="KW-0547">Nucleotide-binding</keyword>
<feature type="domain" description="Protein kinase" evidence="20">
    <location>
        <begin position="514"/>
        <end position="791"/>
    </location>
</feature>
<dbReference type="CDD" id="cd14066">
    <property type="entry name" value="STKc_IRAK"/>
    <property type="match status" value="1"/>
</dbReference>
<evidence type="ECO:0000256" key="8">
    <source>
        <dbReference type="ARBA" id="ARBA00022777"/>
    </source>
</evidence>
<comment type="subcellular location">
    <subcellularLocation>
        <location evidence="1">Membrane</location>
        <topology evidence="1">Single-pass type I membrane protein</topology>
    </subcellularLocation>
</comment>
<evidence type="ECO:0000256" key="9">
    <source>
        <dbReference type="ARBA" id="ARBA00022840"/>
    </source>
</evidence>
<keyword evidence="9 17" id="KW-0067">ATP-binding</keyword>
<dbReference type="EC" id="2.7.11.1" evidence="17"/>
<keyword evidence="12" id="KW-1015">Disulfide bond</keyword>
<dbReference type="Pfam" id="PF11883">
    <property type="entry name" value="DUF3403"/>
    <property type="match status" value="1"/>
</dbReference>
<evidence type="ECO:0000256" key="16">
    <source>
        <dbReference type="ARBA" id="ARBA00048679"/>
    </source>
</evidence>
<feature type="domain" description="Bulb-type lectin" evidence="21">
    <location>
        <begin position="30"/>
        <end position="152"/>
    </location>
</feature>
<feature type="domain" description="Apple" evidence="22">
    <location>
        <begin position="346"/>
        <end position="427"/>
    </location>
</feature>
<comment type="similarity">
    <text evidence="17">Belongs to the protein kinase superfamily. Ser/Thr protein kinase family.</text>
</comment>
<dbReference type="PROSITE" id="PS00108">
    <property type="entry name" value="PROTEIN_KINASE_ST"/>
    <property type="match status" value="1"/>
</dbReference>
<dbReference type="Pfam" id="PF08276">
    <property type="entry name" value="PAN_2"/>
    <property type="match status" value="1"/>
</dbReference>
<dbReference type="InterPro" id="IPR021820">
    <property type="entry name" value="S-locus_recpt_kinase_C"/>
</dbReference>
<evidence type="ECO:0000256" key="12">
    <source>
        <dbReference type="ARBA" id="ARBA00023157"/>
    </source>
</evidence>
<accession>A0AAN8VVR4</accession>
<dbReference type="AlphaFoldDB" id="A0AAN8VVR4"/>
<keyword evidence="13" id="KW-0675">Receptor</keyword>
<evidence type="ECO:0000256" key="3">
    <source>
        <dbReference type="ARBA" id="ARBA00022553"/>
    </source>
</evidence>
<dbReference type="Pfam" id="PF07714">
    <property type="entry name" value="PK_Tyr_Ser-Thr"/>
    <property type="match status" value="1"/>
</dbReference>
<evidence type="ECO:0000259" key="20">
    <source>
        <dbReference type="PROSITE" id="PS50011"/>
    </source>
</evidence>
<keyword evidence="24" id="KW-1185">Reference proteome</keyword>
<evidence type="ECO:0000259" key="22">
    <source>
        <dbReference type="PROSITE" id="PS50948"/>
    </source>
</evidence>
<dbReference type="CDD" id="cd01098">
    <property type="entry name" value="PAN_AP_plant"/>
    <property type="match status" value="1"/>
</dbReference>
<evidence type="ECO:0000256" key="17">
    <source>
        <dbReference type="PIRNR" id="PIRNR000641"/>
    </source>
</evidence>
<keyword evidence="2 17" id="KW-0723">Serine/threonine-protein kinase</keyword>
<feature type="transmembrane region" description="Helical" evidence="18">
    <location>
        <begin position="445"/>
        <end position="466"/>
    </location>
</feature>
<dbReference type="SUPFAM" id="SSF56112">
    <property type="entry name" value="Protein kinase-like (PK-like)"/>
    <property type="match status" value="1"/>
</dbReference>
<dbReference type="InterPro" id="IPR000719">
    <property type="entry name" value="Prot_kinase_dom"/>
</dbReference>
<organism evidence="23 24">
    <name type="scientific">Dillenia turbinata</name>
    <dbReference type="NCBI Taxonomy" id="194707"/>
    <lineage>
        <taxon>Eukaryota</taxon>
        <taxon>Viridiplantae</taxon>
        <taxon>Streptophyta</taxon>
        <taxon>Embryophyta</taxon>
        <taxon>Tracheophyta</taxon>
        <taxon>Spermatophyta</taxon>
        <taxon>Magnoliopsida</taxon>
        <taxon>eudicotyledons</taxon>
        <taxon>Gunneridae</taxon>
        <taxon>Pentapetalae</taxon>
        <taxon>Dilleniales</taxon>
        <taxon>Dilleniaceae</taxon>
        <taxon>Dillenia</taxon>
    </lineage>
</organism>